<evidence type="ECO:0000256" key="1">
    <source>
        <dbReference type="SAM" id="MobiDB-lite"/>
    </source>
</evidence>
<reference evidence="2 3" key="1">
    <citation type="journal article" name="Sci. Rep.">
        <title>Genome-scale phylogenetic analyses confirm Olpidium as the closest living zoosporic fungus to the non-flagellated, terrestrial fungi.</title>
        <authorList>
            <person name="Chang Y."/>
            <person name="Rochon D."/>
            <person name="Sekimoto S."/>
            <person name="Wang Y."/>
            <person name="Chovatia M."/>
            <person name="Sandor L."/>
            <person name="Salamov A."/>
            <person name="Grigoriev I.V."/>
            <person name="Stajich J.E."/>
            <person name="Spatafora J.W."/>
        </authorList>
    </citation>
    <scope>NUCLEOTIDE SEQUENCE [LARGE SCALE GENOMIC DNA]</scope>
    <source>
        <strain evidence="2">S191</strain>
    </source>
</reference>
<evidence type="ECO:0000313" key="2">
    <source>
        <dbReference type="EMBL" id="KAG5456261.1"/>
    </source>
</evidence>
<dbReference type="AlphaFoldDB" id="A0A8H8DFI1"/>
<dbReference type="Proteomes" id="UP000673691">
    <property type="component" value="Unassembled WGS sequence"/>
</dbReference>
<feature type="region of interest" description="Disordered" evidence="1">
    <location>
        <begin position="180"/>
        <end position="249"/>
    </location>
</feature>
<dbReference type="EMBL" id="JAEFCI010012019">
    <property type="protein sequence ID" value="KAG5456261.1"/>
    <property type="molecule type" value="Genomic_DNA"/>
</dbReference>
<gene>
    <name evidence="2" type="ORF">BJ554DRAFT_4046</name>
</gene>
<proteinExistence type="predicted"/>
<protein>
    <submittedName>
        <fullName evidence="2">Uncharacterized protein</fullName>
    </submittedName>
</protein>
<accession>A0A8H8DFI1</accession>
<keyword evidence="3" id="KW-1185">Reference proteome</keyword>
<sequence>MRKPPVQVQASGVVRAKQREPLAPAEQHVQIVVKVVIPDDVPLSSPAGTAPNLERLLRTAEGTQRFKRLDQKAFPAERNGRTHHSTRALSTAARLSCPRRLHPLRRPAAPRPDTASSAFALHFDGNVAGPVLQLVEGPPRWRLPQQLARRSRIAGGRSQHARRPRGDITAVEVLWRDAADGDARGHPSRRRAEALAVVPEPRPSWHGVGGRARGAVPSSSSRRAGAQAAPRAAGAASIPSSRSHISSPGSRGGLFGLMGARLVVCPTSGQSCRPGVHSGSVSPAWAGAPGFACSVVQPVPVPRCSMPCATPVPPQARAWQHRPAGGERPRHGAAAAAVGLARWASSTNLAPPEGLQGW</sequence>
<name>A0A8H8DFI1_9FUNG</name>
<feature type="compositionally biased region" description="Basic and acidic residues" evidence="1">
    <location>
        <begin position="180"/>
        <end position="193"/>
    </location>
</feature>
<evidence type="ECO:0000313" key="3">
    <source>
        <dbReference type="Proteomes" id="UP000673691"/>
    </source>
</evidence>
<comment type="caution">
    <text evidence="2">The sequence shown here is derived from an EMBL/GenBank/DDBJ whole genome shotgun (WGS) entry which is preliminary data.</text>
</comment>
<feature type="compositionally biased region" description="Low complexity" evidence="1">
    <location>
        <begin position="217"/>
        <end position="249"/>
    </location>
</feature>
<organism evidence="2 3">
    <name type="scientific">Olpidium bornovanus</name>
    <dbReference type="NCBI Taxonomy" id="278681"/>
    <lineage>
        <taxon>Eukaryota</taxon>
        <taxon>Fungi</taxon>
        <taxon>Fungi incertae sedis</taxon>
        <taxon>Olpidiomycota</taxon>
        <taxon>Olpidiomycotina</taxon>
        <taxon>Olpidiomycetes</taxon>
        <taxon>Olpidiales</taxon>
        <taxon>Olpidiaceae</taxon>
        <taxon>Olpidium</taxon>
    </lineage>
</organism>